<name>V5SG30_9HYPH</name>
<dbReference type="Proteomes" id="UP000018542">
    <property type="component" value="Chromosome"/>
</dbReference>
<protein>
    <submittedName>
        <fullName evidence="2">Uncharacterized protein</fullName>
    </submittedName>
</protein>
<feature type="region of interest" description="Disordered" evidence="1">
    <location>
        <begin position="1"/>
        <end position="54"/>
    </location>
</feature>
<dbReference type="KEGG" id="hni:W911_12250"/>
<evidence type="ECO:0000313" key="2">
    <source>
        <dbReference type="EMBL" id="AHB49000.1"/>
    </source>
</evidence>
<evidence type="ECO:0000256" key="1">
    <source>
        <dbReference type="SAM" id="MobiDB-lite"/>
    </source>
</evidence>
<dbReference type="EMBL" id="CP006912">
    <property type="protein sequence ID" value="AHB49000.1"/>
    <property type="molecule type" value="Genomic_DNA"/>
</dbReference>
<sequence length="135" mass="14677">MRISETTFPSLAPPDASARGTSADARDFGARLLDPAETREKSTGSLWPDGQKDPIRSANEALAQEFLDWAQKTPAEKIRERILKARGLDEEGLRELPKAERDAIEDEIRAAVKQAFGVQDDSGADAEMPKTAAAV</sequence>
<dbReference type="PATRIC" id="fig|1029756.8.peg.2545"/>
<dbReference type="STRING" id="1029756.W911_12250"/>
<gene>
    <name evidence="2" type="ORF">W911_12250</name>
</gene>
<proteinExistence type="predicted"/>
<dbReference type="AlphaFoldDB" id="V5SG30"/>
<dbReference type="RefSeq" id="WP_023787790.1">
    <property type="nucleotide sequence ID" value="NC_022997.1"/>
</dbReference>
<reference evidence="2 3" key="1">
    <citation type="journal article" date="2014" name="Genome Announc.">
        <title>Complete Genome Sequence of Hyphomicrobium nitrativorans Strain NL23, a Denitrifying Bacterium Isolated from Biofilm of a Methanol-Fed Denitrification System Treating Seawater at the Montreal Biodome.</title>
        <authorList>
            <person name="Martineau C."/>
            <person name="Villeneuve C."/>
            <person name="Mauffrey F."/>
            <person name="Villemur R."/>
        </authorList>
    </citation>
    <scope>NUCLEOTIDE SEQUENCE [LARGE SCALE GENOMIC DNA]</scope>
    <source>
        <strain evidence="2">NL23</strain>
    </source>
</reference>
<dbReference type="HOGENOM" id="CLU_143512_0_0_5"/>
<dbReference type="OrthoDB" id="8402090at2"/>
<organism evidence="2 3">
    <name type="scientific">Hyphomicrobium nitrativorans NL23</name>
    <dbReference type="NCBI Taxonomy" id="1029756"/>
    <lineage>
        <taxon>Bacteria</taxon>
        <taxon>Pseudomonadati</taxon>
        <taxon>Pseudomonadota</taxon>
        <taxon>Alphaproteobacteria</taxon>
        <taxon>Hyphomicrobiales</taxon>
        <taxon>Hyphomicrobiaceae</taxon>
        <taxon>Hyphomicrobium</taxon>
    </lineage>
</organism>
<accession>V5SG30</accession>
<feature type="compositionally biased region" description="Basic and acidic residues" evidence="1">
    <location>
        <begin position="24"/>
        <end position="42"/>
    </location>
</feature>
<keyword evidence="3" id="KW-1185">Reference proteome</keyword>
<evidence type="ECO:0000313" key="3">
    <source>
        <dbReference type="Proteomes" id="UP000018542"/>
    </source>
</evidence>